<protein>
    <submittedName>
        <fullName evidence="1">Uncharacterized protein</fullName>
    </submittedName>
</protein>
<dbReference type="AlphaFoldDB" id="A0A7R9ZLX3"/>
<sequence length="219" mass="24707">MPRTKSNLLALPNNIDLGLCCFPSLAGMIRMSMYHKNLSSGVHLVRKASPKGPQTTASSKRMDTWCVAVFYGSCRLVCNSRNVLERAELSLSSAVQLRRRWRKRIGEYEHFSSHGWERPGLVPFSAMSSMHACFGAAHIHRSNWKSCRGDSSLQMYLVCGPSEWCFLRRKAGDSSHHDLCLRMQSSHSACYCSFRRVFERMLSTLCSGEISGLHRAAKL</sequence>
<accession>A0A7R9ZLX3</accession>
<name>A0A7R9ZLX3_9STRA</name>
<reference evidence="1" key="1">
    <citation type="submission" date="2021-01" db="EMBL/GenBank/DDBJ databases">
        <authorList>
            <person name="Corre E."/>
            <person name="Pelletier E."/>
            <person name="Niang G."/>
            <person name="Scheremetjew M."/>
            <person name="Finn R."/>
            <person name="Kale V."/>
            <person name="Holt S."/>
            <person name="Cochrane G."/>
            <person name="Meng A."/>
            <person name="Brown T."/>
            <person name="Cohen L."/>
        </authorList>
    </citation>
    <scope>NUCLEOTIDE SEQUENCE</scope>
    <source>
        <strain evidence="1">CCMP3328</strain>
    </source>
</reference>
<organism evidence="1">
    <name type="scientific">Craspedostauros australis</name>
    <dbReference type="NCBI Taxonomy" id="1486917"/>
    <lineage>
        <taxon>Eukaryota</taxon>
        <taxon>Sar</taxon>
        <taxon>Stramenopiles</taxon>
        <taxon>Ochrophyta</taxon>
        <taxon>Bacillariophyta</taxon>
        <taxon>Bacillariophyceae</taxon>
        <taxon>Bacillariophycidae</taxon>
        <taxon>Naviculales</taxon>
        <taxon>Naviculaceae</taxon>
        <taxon>Craspedostauros</taxon>
    </lineage>
</organism>
<gene>
    <name evidence="1" type="ORF">CAUS1442_LOCUS5945</name>
</gene>
<dbReference type="EMBL" id="HBEF01009426">
    <property type="protein sequence ID" value="CAD8333840.1"/>
    <property type="molecule type" value="Transcribed_RNA"/>
</dbReference>
<proteinExistence type="predicted"/>
<evidence type="ECO:0000313" key="1">
    <source>
        <dbReference type="EMBL" id="CAD8333840.1"/>
    </source>
</evidence>